<reference evidence="1 2" key="1">
    <citation type="submission" date="2018-08" db="EMBL/GenBank/DDBJ databases">
        <title>A genome reference for cultivated species of the human gut microbiota.</title>
        <authorList>
            <person name="Zou Y."/>
            <person name="Xue W."/>
            <person name="Luo G."/>
        </authorList>
    </citation>
    <scope>NUCLEOTIDE SEQUENCE [LARGE SCALE GENOMIC DNA]</scope>
    <source>
        <strain evidence="1 2">AF24-16AC</strain>
    </source>
</reference>
<name>A0A412HAN7_9BACT</name>
<dbReference type="AlphaFoldDB" id="A0A412HAN7"/>
<proteinExistence type="predicted"/>
<dbReference type="RefSeq" id="WP_118312707.1">
    <property type="nucleotide sequence ID" value="NZ_QRUT01000001.1"/>
</dbReference>
<sequence>MGTKRHSKTASQQCRYYEVDNIFEYMVDTYINGNITSFKDIYRELNKGARRDFVDFIFNEVNPKYTIELIKQTI</sequence>
<dbReference type="EMBL" id="QRUY01000001">
    <property type="protein sequence ID" value="RGS10678.1"/>
    <property type="molecule type" value="Genomic_DNA"/>
</dbReference>
<evidence type="ECO:0000313" key="2">
    <source>
        <dbReference type="Proteomes" id="UP000285750"/>
    </source>
</evidence>
<evidence type="ECO:0000313" key="1">
    <source>
        <dbReference type="EMBL" id="RGS10678.1"/>
    </source>
</evidence>
<gene>
    <name evidence="1" type="ORF">DWY14_00650</name>
</gene>
<protein>
    <submittedName>
        <fullName evidence="1">Uncharacterized protein</fullName>
    </submittedName>
</protein>
<dbReference type="Proteomes" id="UP000285750">
    <property type="component" value="Unassembled WGS sequence"/>
</dbReference>
<accession>A0A412HAN7</accession>
<organism evidence="1 2">
    <name type="scientific">Phocaeicola plebeius</name>
    <dbReference type="NCBI Taxonomy" id="310297"/>
    <lineage>
        <taxon>Bacteria</taxon>
        <taxon>Pseudomonadati</taxon>
        <taxon>Bacteroidota</taxon>
        <taxon>Bacteroidia</taxon>
        <taxon>Bacteroidales</taxon>
        <taxon>Bacteroidaceae</taxon>
        <taxon>Phocaeicola</taxon>
    </lineage>
</organism>
<comment type="caution">
    <text evidence="1">The sequence shown here is derived from an EMBL/GenBank/DDBJ whole genome shotgun (WGS) entry which is preliminary data.</text>
</comment>